<sequence length="157" mass="17501">MPLTILIVEDSEAKLSSIQALLEREITDVSIRTACSVRSAIDDLLEFTPDVIIADMSLPTYDIEVGERGGTPRPFGGIEVFETLERDDVVIPVIVVTSYPLITDGHESLGLKELSKRLASDFPETFEGTVYFDSAYSDWETEISQLMNKVRKKFHGT</sequence>
<organism evidence="3 4">
    <name type="scientific">Caballeronia glebae</name>
    <dbReference type="NCBI Taxonomy" id="1777143"/>
    <lineage>
        <taxon>Bacteria</taxon>
        <taxon>Pseudomonadati</taxon>
        <taxon>Pseudomonadota</taxon>
        <taxon>Betaproteobacteria</taxon>
        <taxon>Burkholderiales</taxon>
        <taxon>Burkholderiaceae</taxon>
        <taxon>Caballeronia</taxon>
    </lineage>
</organism>
<dbReference type="SMART" id="SM00448">
    <property type="entry name" value="REC"/>
    <property type="match status" value="1"/>
</dbReference>
<feature type="modified residue" description="4-aspartylphosphate" evidence="1">
    <location>
        <position position="55"/>
    </location>
</feature>
<comment type="caution">
    <text evidence="3">The sequence shown here is derived from an EMBL/GenBank/DDBJ whole genome shotgun (WGS) entry which is preliminary data.</text>
</comment>
<accession>A0A158B098</accession>
<reference evidence="3" key="1">
    <citation type="submission" date="2016-01" db="EMBL/GenBank/DDBJ databases">
        <authorList>
            <person name="Peeters C."/>
        </authorList>
    </citation>
    <scope>NUCLEOTIDE SEQUENCE [LARGE SCALE GENOMIC DNA]</scope>
    <source>
        <strain evidence="3">LMG 29325</strain>
    </source>
</reference>
<evidence type="ECO:0000256" key="1">
    <source>
        <dbReference type="PROSITE-ProRule" id="PRU00169"/>
    </source>
</evidence>
<feature type="domain" description="Response regulatory" evidence="2">
    <location>
        <begin position="4"/>
        <end position="140"/>
    </location>
</feature>
<evidence type="ECO:0000259" key="2">
    <source>
        <dbReference type="PROSITE" id="PS50110"/>
    </source>
</evidence>
<dbReference type="PROSITE" id="PS50110">
    <property type="entry name" value="RESPONSE_REGULATORY"/>
    <property type="match status" value="1"/>
</dbReference>
<evidence type="ECO:0000313" key="3">
    <source>
        <dbReference type="EMBL" id="SAK63399.1"/>
    </source>
</evidence>
<dbReference type="InterPro" id="IPR001789">
    <property type="entry name" value="Sig_transdc_resp-reg_receiver"/>
</dbReference>
<dbReference type="Proteomes" id="UP000054596">
    <property type="component" value="Unassembled WGS sequence"/>
</dbReference>
<proteinExistence type="predicted"/>
<dbReference type="RefSeq" id="WP_086968960.1">
    <property type="nucleotide sequence ID" value="NZ_FCOJ02000021.1"/>
</dbReference>
<dbReference type="Gene3D" id="3.40.50.2300">
    <property type="match status" value="1"/>
</dbReference>
<dbReference type="InterPro" id="IPR011006">
    <property type="entry name" value="CheY-like_superfamily"/>
</dbReference>
<dbReference type="EMBL" id="FCOJ02000021">
    <property type="protein sequence ID" value="SAK63399.1"/>
    <property type="molecule type" value="Genomic_DNA"/>
</dbReference>
<keyword evidence="1" id="KW-0597">Phosphoprotein</keyword>
<dbReference type="Pfam" id="PF00072">
    <property type="entry name" value="Response_reg"/>
    <property type="match status" value="1"/>
</dbReference>
<evidence type="ECO:0000313" key="4">
    <source>
        <dbReference type="Proteomes" id="UP000054596"/>
    </source>
</evidence>
<dbReference type="GO" id="GO:0000160">
    <property type="term" value="P:phosphorelay signal transduction system"/>
    <property type="evidence" value="ECO:0007669"/>
    <property type="project" value="InterPro"/>
</dbReference>
<dbReference type="AlphaFoldDB" id="A0A158B098"/>
<protein>
    <submittedName>
        <fullName evidence="3">Response regulator receiver domain protein</fullName>
    </submittedName>
</protein>
<dbReference type="SUPFAM" id="SSF52172">
    <property type="entry name" value="CheY-like"/>
    <property type="match status" value="1"/>
</dbReference>
<name>A0A158B098_9BURK</name>
<gene>
    <name evidence="3" type="ORF">AWB82_03305</name>
</gene>
<dbReference type="OrthoDB" id="5520457at2"/>
<dbReference type="STRING" id="1777143.AWB82_03305"/>
<keyword evidence="4" id="KW-1185">Reference proteome</keyword>